<dbReference type="InterPro" id="IPR011050">
    <property type="entry name" value="Pectin_lyase_fold/virulence"/>
</dbReference>
<dbReference type="EMBL" id="LAZR01001218">
    <property type="protein sequence ID" value="KKN48485.1"/>
    <property type="molecule type" value="Genomic_DNA"/>
</dbReference>
<sequence>MAVQQISRITHRRGLLIDLPIPLNDAEFGWAEDVRELYIGEGPFFGGNTQILTDISPASLPPYTYISNTGFDAVTGFDPFDDPFDDSLNAIGINPNANFPIIRSYQQKFDDIVSVKDYGAVGDGIVDDTAAILRAIFDIYDQTTGPTTIAKFRALYFPAGTYLVTRFIPLYPFCTLFGDGKAKTKIFLDTVVPAEPITFRTRAVARVVDSLGQTGNDIGVDVGDGVADFLPQNIVVRGISFESNTVQTEVFADKDIVRIEKVNNVRFDDCEFAGTWTGADAFIGGSRGVVILNREDSANIPQNISFLNCSFRNTAFAFNILEEARNIYVFNSIFETHYGAIKLGLNPVIDIPAPVSSSVGIVDLFRVSHCRFANDIVNSAFDVRTLGRGNISTYNVYEGDYTVSPATEKAAIIFGGPTTDLKLFDSFGVATSDSTRACVSIGDTFPDMIDPEDCADKLSNPRVRNASSPNENVVMNAQDLFQIPFGFCGNILIDGDLTVTGDILLGGSIVSTALPTSPVGVGTIVIESVPYTDGNVIYYEYGMRLGTPLSATYRVGTLTIIHNASYDSGTGALLGDPTDIDFTDNFNELNGPFADPPVTLTAVLNSPNVDITVTVGGATTTPTVVGVVRIQKV</sequence>
<reference evidence="2" key="1">
    <citation type="journal article" date="2015" name="Nature">
        <title>Complex archaea that bridge the gap between prokaryotes and eukaryotes.</title>
        <authorList>
            <person name="Spang A."/>
            <person name="Saw J.H."/>
            <person name="Jorgensen S.L."/>
            <person name="Zaremba-Niedzwiedzka K."/>
            <person name="Martijn J."/>
            <person name="Lind A.E."/>
            <person name="van Eijk R."/>
            <person name="Schleper C."/>
            <person name="Guy L."/>
            <person name="Ettema T.J."/>
        </authorList>
    </citation>
    <scope>NUCLEOTIDE SEQUENCE</scope>
</reference>
<evidence type="ECO:0000313" key="2">
    <source>
        <dbReference type="EMBL" id="KKN48485.1"/>
    </source>
</evidence>
<dbReference type="InterPro" id="IPR012334">
    <property type="entry name" value="Pectin_lyas_fold"/>
</dbReference>
<dbReference type="InterPro" id="IPR024535">
    <property type="entry name" value="RHGA/B-epi-like_pectate_lyase"/>
</dbReference>
<organism evidence="2">
    <name type="scientific">marine sediment metagenome</name>
    <dbReference type="NCBI Taxonomy" id="412755"/>
    <lineage>
        <taxon>unclassified sequences</taxon>
        <taxon>metagenomes</taxon>
        <taxon>ecological metagenomes</taxon>
    </lineage>
</organism>
<dbReference type="SUPFAM" id="SSF51126">
    <property type="entry name" value="Pectin lyase-like"/>
    <property type="match status" value="1"/>
</dbReference>
<name>A0A0F9QVV9_9ZZZZ</name>
<evidence type="ECO:0000259" key="1">
    <source>
        <dbReference type="Pfam" id="PF12708"/>
    </source>
</evidence>
<feature type="domain" description="Rhamnogalacturonase A/B/Epimerase-like pectate lyase" evidence="1">
    <location>
        <begin position="112"/>
        <end position="331"/>
    </location>
</feature>
<dbReference type="AlphaFoldDB" id="A0A0F9QVV9"/>
<gene>
    <name evidence="2" type="ORF">LCGC14_0652380</name>
</gene>
<accession>A0A0F9QVV9</accession>
<proteinExistence type="predicted"/>
<dbReference type="Gene3D" id="2.160.20.10">
    <property type="entry name" value="Single-stranded right-handed beta-helix, Pectin lyase-like"/>
    <property type="match status" value="1"/>
</dbReference>
<comment type="caution">
    <text evidence="2">The sequence shown here is derived from an EMBL/GenBank/DDBJ whole genome shotgun (WGS) entry which is preliminary data.</text>
</comment>
<dbReference type="Pfam" id="PF12708">
    <property type="entry name" value="Pect-lyase_RHGA_epim"/>
    <property type="match status" value="1"/>
</dbReference>
<protein>
    <recommendedName>
        <fullName evidence="1">Rhamnogalacturonase A/B/Epimerase-like pectate lyase domain-containing protein</fullName>
    </recommendedName>
</protein>